<dbReference type="AlphaFoldDB" id="A0A0F9AI26"/>
<gene>
    <name evidence="1" type="ORF">LCGC14_2647880</name>
</gene>
<organism evidence="1">
    <name type="scientific">marine sediment metagenome</name>
    <dbReference type="NCBI Taxonomy" id="412755"/>
    <lineage>
        <taxon>unclassified sequences</taxon>
        <taxon>metagenomes</taxon>
        <taxon>ecological metagenomes</taxon>
    </lineage>
</organism>
<accession>A0A0F9AI26</accession>
<reference evidence="1" key="1">
    <citation type="journal article" date="2015" name="Nature">
        <title>Complex archaea that bridge the gap between prokaryotes and eukaryotes.</title>
        <authorList>
            <person name="Spang A."/>
            <person name="Saw J.H."/>
            <person name="Jorgensen S.L."/>
            <person name="Zaremba-Niedzwiedzka K."/>
            <person name="Martijn J."/>
            <person name="Lind A.E."/>
            <person name="van Eijk R."/>
            <person name="Schleper C."/>
            <person name="Guy L."/>
            <person name="Ettema T.J."/>
        </authorList>
    </citation>
    <scope>NUCLEOTIDE SEQUENCE</scope>
</reference>
<dbReference type="EMBL" id="LAZR01045835">
    <property type="protein sequence ID" value="KKK97925.1"/>
    <property type="molecule type" value="Genomic_DNA"/>
</dbReference>
<comment type="caution">
    <text evidence="1">The sequence shown here is derived from an EMBL/GenBank/DDBJ whole genome shotgun (WGS) entry which is preliminary data.</text>
</comment>
<protein>
    <submittedName>
        <fullName evidence="1">Uncharacterized protein</fullName>
    </submittedName>
</protein>
<proteinExistence type="predicted"/>
<name>A0A0F9AI26_9ZZZZ</name>
<sequence>MATPFTYCIKCTKILSEEELWENLDICELCLFGDTQGLSKDKEYNELDFDEE</sequence>
<evidence type="ECO:0000313" key="1">
    <source>
        <dbReference type="EMBL" id="KKK97925.1"/>
    </source>
</evidence>